<keyword evidence="1" id="KW-0812">Transmembrane</keyword>
<feature type="transmembrane region" description="Helical" evidence="1">
    <location>
        <begin position="112"/>
        <end position="131"/>
    </location>
</feature>
<feature type="transmembrane region" description="Helical" evidence="1">
    <location>
        <begin position="220"/>
        <end position="241"/>
    </location>
</feature>
<name>A0A1I0TY48_9NOCA</name>
<feature type="transmembrane region" description="Helical" evidence="1">
    <location>
        <begin position="61"/>
        <end position="80"/>
    </location>
</feature>
<feature type="transmembrane region" description="Helical" evidence="1">
    <location>
        <begin position="192"/>
        <end position="214"/>
    </location>
</feature>
<feature type="transmembrane region" description="Helical" evidence="1">
    <location>
        <begin position="38"/>
        <end position="56"/>
    </location>
</feature>
<dbReference type="AlphaFoldDB" id="A0A1I0TY48"/>
<keyword evidence="1" id="KW-1133">Transmembrane helix</keyword>
<dbReference type="RefSeq" id="WP_068365200.1">
    <property type="nucleotide sequence ID" value="NZ_FOJN01000011.1"/>
</dbReference>
<accession>A0A1I0TY48</accession>
<dbReference type="Proteomes" id="UP000182054">
    <property type="component" value="Unassembled WGS sequence"/>
</dbReference>
<feature type="transmembrane region" description="Helical" evidence="1">
    <location>
        <begin position="271"/>
        <end position="292"/>
    </location>
</feature>
<reference evidence="2 3" key="1">
    <citation type="submission" date="2016-10" db="EMBL/GenBank/DDBJ databases">
        <authorList>
            <person name="de Groot N.N."/>
        </authorList>
    </citation>
    <scope>NUCLEOTIDE SEQUENCE [LARGE SCALE GENOMIC DNA]</scope>
    <source>
        <strain evidence="2 3">DSM 44908</strain>
    </source>
</reference>
<sequence length="363" mass="35692">MRATVALVLSGFLAAVLLTREPTTGVVAAGSIGGVDSGVVVLAGAVIAAGVVAALVRRAALASATGIGAALTAGASLLAASPDMAVPIGTIAGGVLLGAASVLAGATSARRAWLAAATVGGLFVGGLVESLDPGRREVPGRYAEYVLASEQPTPVVVPIVAALTAVAWVWTTLRSDLPAAPDRRSTPIPGRVVVPILAGTAVLAAASTAAGVAIDVAAGPAWTIGSIVVLLALIVLGAALGRRWPRPSVGIGVLVLVCLTSLADGPPWDNLWFVAGLLVLPAAAAFLFASVVRTPTATGWALGLAVPLAVSVPAVRDVGWTAYTPLDAPTTSLLGDVVLPLGIVVGTVLVAGIGIALLGRRAP</sequence>
<feature type="transmembrane region" description="Helical" evidence="1">
    <location>
        <begin position="248"/>
        <end position="265"/>
    </location>
</feature>
<feature type="transmembrane region" description="Helical" evidence="1">
    <location>
        <begin position="299"/>
        <end position="318"/>
    </location>
</feature>
<keyword evidence="1" id="KW-0472">Membrane</keyword>
<evidence type="ECO:0000256" key="1">
    <source>
        <dbReference type="SAM" id="Phobius"/>
    </source>
</evidence>
<feature type="transmembrane region" description="Helical" evidence="1">
    <location>
        <begin position="151"/>
        <end position="171"/>
    </location>
</feature>
<protein>
    <submittedName>
        <fullName evidence="2">Uncharacterized protein</fullName>
    </submittedName>
</protein>
<feature type="transmembrane region" description="Helical" evidence="1">
    <location>
        <begin position="338"/>
        <end position="358"/>
    </location>
</feature>
<dbReference type="EMBL" id="FOJN01000011">
    <property type="protein sequence ID" value="SFA56829.1"/>
    <property type="molecule type" value="Genomic_DNA"/>
</dbReference>
<feature type="transmembrane region" description="Helical" evidence="1">
    <location>
        <begin position="86"/>
        <end position="105"/>
    </location>
</feature>
<dbReference type="GeneID" id="85486592"/>
<evidence type="ECO:0000313" key="3">
    <source>
        <dbReference type="Proteomes" id="UP000182054"/>
    </source>
</evidence>
<evidence type="ECO:0000313" key="2">
    <source>
        <dbReference type="EMBL" id="SFA56829.1"/>
    </source>
</evidence>
<proteinExistence type="predicted"/>
<gene>
    <name evidence="2" type="ORF">SAMN05444374_11112</name>
</gene>
<organism evidence="2 3">
    <name type="scientific">Rhodococcoides kroppenstedtii</name>
    <dbReference type="NCBI Taxonomy" id="293050"/>
    <lineage>
        <taxon>Bacteria</taxon>
        <taxon>Bacillati</taxon>
        <taxon>Actinomycetota</taxon>
        <taxon>Actinomycetes</taxon>
        <taxon>Mycobacteriales</taxon>
        <taxon>Nocardiaceae</taxon>
        <taxon>Rhodococcoides</taxon>
    </lineage>
</organism>